<keyword evidence="5 7" id="KW-0862">Zinc</keyword>
<name>A0A6A3C016_HIBSY</name>
<evidence type="ECO:0000259" key="8">
    <source>
        <dbReference type="Pfam" id="PF01432"/>
    </source>
</evidence>
<comment type="caution">
    <text evidence="9">The sequence shown here is derived from an EMBL/GenBank/DDBJ whole genome shotgun (WGS) entry which is preliminary data.</text>
</comment>
<protein>
    <submittedName>
        <fullName evidence="9">Serine/threonine-protein kinase CBK1-like isoform X1</fullName>
    </submittedName>
</protein>
<accession>A0A6A3C016</accession>
<evidence type="ECO:0000256" key="6">
    <source>
        <dbReference type="ARBA" id="ARBA00023049"/>
    </source>
</evidence>
<keyword evidence="4 7" id="KW-0378">Hydrolase</keyword>
<evidence type="ECO:0000256" key="7">
    <source>
        <dbReference type="RuleBase" id="RU003435"/>
    </source>
</evidence>
<evidence type="ECO:0000256" key="5">
    <source>
        <dbReference type="ARBA" id="ARBA00022833"/>
    </source>
</evidence>
<feature type="domain" description="Peptidase M3A/M3B catalytic" evidence="8">
    <location>
        <begin position="144"/>
        <end position="270"/>
    </location>
</feature>
<evidence type="ECO:0000256" key="2">
    <source>
        <dbReference type="ARBA" id="ARBA00022670"/>
    </source>
</evidence>
<dbReference type="GO" id="GO:0046872">
    <property type="term" value="F:metal ion binding"/>
    <property type="evidence" value="ECO:0007669"/>
    <property type="project" value="UniProtKB-UniRule"/>
</dbReference>
<evidence type="ECO:0000256" key="1">
    <source>
        <dbReference type="ARBA" id="ARBA00006040"/>
    </source>
</evidence>
<proteinExistence type="inferred from homology"/>
<evidence type="ECO:0000256" key="3">
    <source>
        <dbReference type="ARBA" id="ARBA00022723"/>
    </source>
</evidence>
<dbReference type="InterPro" id="IPR001567">
    <property type="entry name" value="Pept_M3A_M3B_dom"/>
</dbReference>
<reference evidence="9" key="1">
    <citation type="submission" date="2019-09" db="EMBL/GenBank/DDBJ databases">
        <title>Draft genome information of white flower Hibiscus syriacus.</title>
        <authorList>
            <person name="Kim Y.-M."/>
        </authorList>
    </citation>
    <scope>NUCLEOTIDE SEQUENCE [LARGE SCALE GENOMIC DNA]</scope>
    <source>
        <strain evidence="9">YM2019G1</strain>
    </source>
</reference>
<sequence>MWNFIRKRDPNIHKKRLLEPFLSHRHFRTRAVDRQNASPTGLYGFDHLKSPKGFQCFVDDAIERSAELVDYISGMPSSAEIIRAMDEISDTNAVKKAEQDGHLLTAEARRAALHLRIDFEKGGIHLPSEPRTLFPVLQWTADEQIMDHKSYAEFVMQLNMTSSPEVVVSFLLEISNMVKARADEEFKAIRNLKRDLCGQRCVDLEPWDEAYYTTVLKSSAYNLDSSVVASYFSLPQCIEGLKLLVKSLFGASFDSFPMAPGESWHPNVLEMCIHHPEEDYQHFSGTRVALDFAETPSNLFEYYARDYRVLRKFAKHYSTGELIPEKLVKPLNGARDIFAATELQRQIFYALVDQTLFAQHLSVPRDIGSIVSDLKRQHSNEKHVEGTHMHLRFSHFLIYGAGELYNNKLMHKNKTDLVGEGIVRYRNGGIVPDVTSCLEEIKLLDNEHLLIADNRDVPRKSIAVTYTLRHCTHSSV</sequence>
<feature type="domain" description="Peptidase M3A/M3B catalytic" evidence="8">
    <location>
        <begin position="278"/>
        <end position="401"/>
    </location>
</feature>
<dbReference type="GO" id="GO:0006518">
    <property type="term" value="P:peptide metabolic process"/>
    <property type="evidence" value="ECO:0007669"/>
    <property type="project" value="TreeGrafter"/>
</dbReference>
<dbReference type="Gene3D" id="1.10.1370.40">
    <property type="match status" value="1"/>
</dbReference>
<dbReference type="InterPro" id="IPR024077">
    <property type="entry name" value="Neurolysin/TOP_dom2"/>
</dbReference>
<dbReference type="GO" id="GO:0004222">
    <property type="term" value="F:metalloendopeptidase activity"/>
    <property type="evidence" value="ECO:0007669"/>
    <property type="project" value="InterPro"/>
</dbReference>
<keyword evidence="3 7" id="KW-0479">Metal-binding</keyword>
<evidence type="ECO:0000313" key="9">
    <source>
        <dbReference type="EMBL" id="KAE8720519.1"/>
    </source>
</evidence>
<dbReference type="Pfam" id="PF01432">
    <property type="entry name" value="Peptidase_M3"/>
    <property type="match status" value="2"/>
</dbReference>
<comment type="cofactor">
    <cofactor evidence="7">
        <name>Zn(2+)</name>
        <dbReference type="ChEBI" id="CHEBI:29105"/>
    </cofactor>
    <text evidence="7">Binds 1 zinc ion.</text>
</comment>
<dbReference type="SUPFAM" id="SSF55486">
    <property type="entry name" value="Metalloproteases ('zincins'), catalytic domain"/>
    <property type="match status" value="1"/>
</dbReference>
<dbReference type="GO" id="GO:0006508">
    <property type="term" value="P:proteolysis"/>
    <property type="evidence" value="ECO:0007669"/>
    <property type="project" value="UniProtKB-KW"/>
</dbReference>
<gene>
    <name evidence="9" type="ORF">F3Y22_tig00019143pilonHSYRG00014</name>
</gene>
<dbReference type="InterPro" id="IPR045090">
    <property type="entry name" value="Pept_M3A_M3B"/>
</dbReference>
<keyword evidence="2 7" id="KW-0645">Protease</keyword>
<organism evidence="9 10">
    <name type="scientific">Hibiscus syriacus</name>
    <name type="common">Rose of Sharon</name>
    <dbReference type="NCBI Taxonomy" id="106335"/>
    <lineage>
        <taxon>Eukaryota</taxon>
        <taxon>Viridiplantae</taxon>
        <taxon>Streptophyta</taxon>
        <taxon>Embryophyta</taxon>
        <taxon>Tracheophyta</taxon>
        <taxon>Spermatophyta</taxon>
        <taxon>Magnoliopsida</taxon>
        <taxon>eudicotyledons</taxon>
        <taxon>Gunneridae</taxon>
        <taxon>Pentapetalae</taxon>
        <taxon>rosids</taxon>
        <taxon>malvids</taxon>
        <taxon>Malvales</taxon>
        <taxon>Malvaceae</taxon>
        <taxon>Malvoideae</taxon>
        <taxon>Hibiscus</taxon>
    </lineage>
</organism>
<keyword evidence="10" id="KW-1185">Reference proteome</keyword>
<evidence type="ECO:0000256" key="4">
    <source>
        <dbReference type="ARBA" id="ARBA00022801"/>
    </source>
</evidence>
<dbReference type="EMBL" id="VEPZ02000715">
    <property type="protein sequence ID" value="KAE8720519.1"/>
    <property type="molecule type" value="Genomic_DNA"/>
</dbReference>
<dbReference type="PANTHER" id="PTHR11804:SF79">
    <property type="entry name" value="MITOCHONDRIAL INTERMEDIATE PEPTIDASE"/>
    <property type="match status" value="1"/>
</dbReference>
<dbReference type="Gene3D" id="1.10.1370.10">
    <property type="entry name" value="Neurolysin, domain 3"/>
    <property type="match status" value="1"/>
</dbReference>
<dbReference type="Proteomes" id="UP000436088">
    <property type="component" value="Unassembled WGS sequence"/>
</dbReference>
<dbReference type="PANTHER" id="PTHR11804">
    <property type="entry name" value="PROTEASE M3 THIMET OLIGOPEPTIDASE-RELATED"/>
    <property type="match status" value="1"/>
</dbReference>
<evidence type="ECO:0000313" key="10">
    <source>
        <dbReference type="Proteomes" id="UP000436088"/>
    </source>
</evidence>
<dbReference type="GO" id="GO:0016301">
    <property type="term" value="F:kinase activity"/>
    <property type="evidence" value="ECO:0007669"/>
    <property type="project" value="UniProtKB-KW"/>
</dbReference>
<keyword evidence="6 7" id="KW-0482">Metalloprotease</keyword>
<dbReference type="AlphaFoldDB" id="A0A6A3C016"/>
<comment type="similarity">
    <text evidence="1 7">Belongs to the peptidase M3 family.</text>
</comment>